<name>A0A8S1YGW4_9CILI</name>
<evidence type="ECO:0000313" key="2">
    <source>
        <dbReference type="Proteomes" id="UP000689195"/>
    </source>
</evidence>
<reference evidence="1" key="1">
    <citation type="submission" date="2021-01" db="EMBL/GenBank/DDBJ databases">
        <authorList>
            <consortium name="Genoscope - CEA"/>
            <person name="William W."/>
        </authorList>
    </citation>
    <scope>NUCLEOTIDE SEQUENCE</scope>
</reference>
<sequence length="42" mass="5332">MIDIMQDSDYLGYHYETEFQMDRILIKIKRRDQKVKEQFRYS</sequence>
<organism evidence="1 2">
    <name type="scientific">Paramecium pentaurelia</name>
    <dbReference type="NCBI Taxonomy" id="43138"/>
    <lineage>
        <taxon>Eukaryota</taxon>
        <taxon>Sar</taxon>
        <taxon>Alveolata</taxon>
        <taxon>Ciliophora</taxon>
        <taxon>Intramacronucleata</taxon>
        <taxon>Oligohymenophorea</taxon>
        <taxon>Peniculida</taxon>
        <taxon>Parameciidae</taxon>
        <taxon>Paramecium</taxon>
    </lineage>
</organism>
<keyword evidence="2" id="KW-1185">Reference proteome</keyword>
<gene>
    <name evidence="1" type="ORF">PPENT_87.1.T1620041</name>
</gene>
<comment type="caution">
    <text evidence="1">The sequence shown here is derived from an EMBL/GenBank/DDBJ whole genome shotgun (WGS) entry which is preliminary data.</text>
</comment>
<evidence type="ECO:0000313" key="1">
    <source>
        <dbReference type="EMBL" id="CAD8211102.1"/>
    </source>
</evidence>
<dbReference type="AlphaFoldDB" id="A0A8S1YGW4"/>
<accession>A0A8S1YGW4</accession>
<dbReference type="Proteomes" id="UP000689195">
    <property type="component" value="Unassembled WGS sequence"/>
</dbReference>
<protein>
    <submittedName>
        <fullName evidence="1">Uncharacterized protein</fullName>
    </submittedName>
</protein>
<dbReference type="EMBL" id="CAJJDO010000162">
    <property type="protein sequence ID" value="CAD8211102.1"/>
    <property type="molecule type" value="Genomic_DNA"/>
</dbReference>
<proteinExistence type="predicted"/>